<evidence type="ECO:0000313" key="6">
    <source>
        <dbReference type="EMBL" id="KYJ85696.1"/>
    </source>
</evidence>
<evidence type="ECO:0000256" key="1">
    <source>
        <dbReference type="ARBA" id="ARBA00001974"/>
    </source>
</evidence>
<organism evidence="6 7">
    <name type="scientific">Sulfurovum riftiae</name>
    <dbReference type="NCBI Taxonomy" id="1630136"/>
    <lineage>
        <taxon>Bacteria</taxon>
        <taxon>Pseudomonadati</taxon>
        <taxon>Campylobacterota</taxon>
        <taxon>Epsilonproteobacteria</taxon>
        <taxon>Campylobacterales</taxon>
        <taxon>Sulfurovaceae</taxon>
        <taxon>Sulfurovum</taxon>
    </lineage>
</organism>
<proteinExistence type="predicted"/>
<dbReference type="InterPro" id="IPR036188">
    <property type="entry name" value="FAD/NAD-bd_sf"/>
</dbReference>
<dbReference type="PANTHER" id="PTHR42887">
    <property type="entry name" value="OS12G0638800 PROTEIN"/>
    <property type="match status" value="1"/>
</dbReference>
<keyword evidence="3" id="KW-0274">FAD</keyword>
<dbReference type="InterPro" id="IPR023166">
    <property type="entry name" value="BaiN-like_dom_sf"/>
</dbReference>
<comment type="caution">
    <text evidence="6">The sequence shown here is derived from an EMBL/GenBank/DDBJ whole genome shotgun (WGS) entry which is preliminary data.</text>
</comment>
<dbReference type="PANTHER" id="PTHR42887:SF2">
    <property type="entry name" value="OS12G0638800 PROTEIN"/>
    <property type="match status" value="1"/>
</dbReference>
<gene>
    <name evidence="6" type="ORF">AS592_00880</name>
</gene>
<protein>
    <recommendedName>
        <fullName evidence="8">Flavoprotein</fullName>
    </recommendedName>
</protein>
<dbReference type="Pfam" id="PF22780">
    <property type="entry name" value="HI0933_like_1st"/>
    <property type="match status" value="1"/>
</dbReference>
<dbReference type="InterPro" id="IPR004792">
    <property type="entry name" value="BaiN-like"/>
</dbReference>
<dbReference type="AlphaFoldDB" id="A0A151CDV3"/>
<keyword evidence="2" id="KW-0285">Flavoprotein</keyword>
<dbReference type="Gene3D" id="3.50.50.60">
    <property type="entry name" value="FAD/NAD(P)-binding domain"/>
    <property type="match status" value="1"/>
</dbReference>
<dbReference type="STRING" id="1630136.AS592_00880"/>
<dbReference type="NCBIfam" id="TIGR00275">
    <property type="entry name" value="aminoacetone oxidase family FAD-binding enzyme"/>
    <property type="match status" value="1"/>
</dbReference>
<evidence type="ECO:0000313" key="7">
    <source>
        <dbReference type="Proteomes" id="UP000075359"/>
    </source>
</evidence>
<dbReference type="Proteomes" id="UP000075359">
    <property type="component" value="Unassembled WGS sequence"/>
</dbReference>
<comment type="cofactor">
    <cofactor evidence="1">
        <name>FAD</name>
        <dbReference type="ChEBI" id="CHEBI:57692"/>
    </cofactor>
</comment>
<accession>A0A151CDV3</accession>
<dbReference type="PRINTS" id="PR00368">
    <property type="entry name" value="FADPNR"/>
</dbReference>
<feature type="domain" description="RsdA/BaiN/AoA(So)-like insert" evidence="5">
    <location>
        <begin position="184"/>
        <end position="345"/>
    </location>
</feature>
<evidence type="ECO:0000259" key="5">
    <source>
        <dbReference type="Pfam" id="PF22780"/>
    </source>
</evidence>
<evidence type="ECO:0000256" key="3">
    <source>
        <dbReference type="ARBA" id="ARBA00022827"/>
    </source>
</evidence>
<name>A0A151CDV3_9BACT</name>
<dbReference type="SUPFAM" id="SSF51905">
    <property type="entry name" value="FAD/NAD(P)-binding domain"/>
    <property type="match status" value="1"/>
</dbReference>
<dbReference type="Gene3D" id="1.10.8.260">
    <property type="entry name" value="HI0933 insert domain-like"/>
    <property type="match status" value="1"/>
</dbReference>
<dbReference type="SUPFAM" id="SSF160996">
    <property type="entry name" value="HI0933 insert domain-like"/>
    <property type="match status" value="1"/>
</dbReference>
<evidence type="ECO:0000259" key="4">
    <source>
        <dbReference type="Pfam" id="PF03486"/>
    </source>
</evidence>
<evidence type="ECO:0008006" key="8">
    <source>
        <dbReference type="Google" id="ProtNLM"/>
    </source>
</evidence>
<sequence>MIIVGAGAAGLAAAITAARRGQQVELLEQNSRPGKKILVSGNGKCNITNRYIAANRFHSRNPDFIEETLNGYDFPVIKDFFTSIGLELIEGKEGKIFPMSLQASSVVELLEYEAKRVGVEIHCDCKVTRITKEGDDFILETSLGEKRSKRLLITSGSPAAPQLGGNNSGYLFATTMGHTLIPRHPSLVQLCSEESWVKTCAGVKVAGVAKLYANGEYITEKKGDLLFTNYGISGLAILDLSREVSTRLAAFDYCELSLDLMPALSKEKLTNLMLSRIQKESGKPVTLWLQGILHKKLARVVLEHSKCKSRAEGDLNRKEVNKLVHTIKNLKLSINDTKGFKGAEVSTGGVDTSEVSPQTMASRLVPGLYFAGEVLDVDGDRGGFNFHFAWVSGIRAGKAVRN</sequence>
<dbReference type="Pfam" id="PF03486">
    <property type="entry name" value="HI0933_like"/>
    <property type="match status" value="1"/>
</dbReference>
<dbReference type="InterPro" id="IPR057661">
    <property type="entry name" value="RsdA/BaiN/AoA(So)_Rossmann"/>
</dbReference>
<dbReference type="EMBL" id="LNKT01000071">
    <property type="protein sequence ID" value="KYJ85696.1"/>
    <property type="molecule type" value="Genomic_DNA"/>
</dbReference>
<keyword evidence="7" id="KW-1185">Reference proteome</keyword>
<evidence type="ECO:0000256" key="2">
    <source>
        <dbReference type="ARBA" id="ARBA00022630"/>
    </source>
</evidence>
<dbReference type="OrthoDB" id="9773233at2"/>
<dbReference type="InterPro" id="IPR055178">
    <property type="entry name" value="RsdA/BaiN/AoA(So)-like_dom"/>
</dbReference>
<reference evidence="6 7" key="1">
    <citation type="submission" date="2015-11" db="EMBL/GenBank/DDBJ databases">
        <title>Draft genome of Sulfurovum riftiae 1812E, a member of the Epsilonproteobacteria isolated from the tube of the deep-sea hydrothermal vent tubewom Riftia pachyptila.</title>
        <authorList>
            <person name="Vetriani C."/>
            <person name="Giovannelli D."/>
        </authorList>
    </citation>
    <scope>NUCLEOTIDE SEQUENCE [LARGE SCALE GENOMIC DNA]</scope>
    <source>
        <strain evidence="6 7">1812E</strain>
    </source>
</reference>
<dbReference type="Gene3D" id="2.40.30.10">
    <property type="entry name" value="Translation factors"/>
    <property type="match status" value="1"/>
</dbReference>
<feature type="domain" description="RsdA/BaiN/AoA(So)-like Rossmann fold-like" evidence="4">
    <location>
        <begin position="1"/>
        <end position="398"/>
    </location>
</feature>